<keyword evidence="2" id="KW-1185">Reference proteome</keyword>
<accession>A0A8J4Y0U0</accession>
<evidence type="ECO:0000313" key="2">
    <source>
        <dbReference type="Proteomes" id="UP000770661"/>
    </source>
</evidence>
<dbReference type="EMBL" id="JACEEZ010015176">
    <property type="protein sequence ID" value="KAG0719003.1"/>
    <property type="molecule type" value="Genomic_DNA"/>
</dbReference>
<gene>
    <name evidence="1" type="ORF">GWK47_051374</name>
</gene>
<proteinExistence type="predicted"/>
<reference evidence="1" key="1">
    <citation type="submission" date="2020-07" db="EMBL/GenBank/DDBJ databases">
        <title>The High-quality genome of the commercially important snow crab, Chionoecetes opilio.</title>
        <authorList>
            <person name="Jeong J.-H."/>
            <person name="Ryu S."/>
        </authorList>
    </citation>
    <scope>NUCLEOTIDE SEQUENCE</scope>
    <source>
        <strain evidence="1">MADBK_172401_WGS</strain>
        <tissue evidence="1">Digestive gland</tissue>
    </source>
</reference>
<sequence length="236" mass="25359">MREAWALQEEVQVLHKAGGWKGCNSVTVGAAGNRPQSHLLQVQLAPGRWVVNVYHHSGGRHGSPGVCGWPALIASLRSPGLRCYSGGPWPQRPGQDPAGLPWSGALQHHPPRALNTAGGALCQVRGAPLSLVHRLRTFRGLRNGCWGQFSLTTFNTDRTHYLSGRRAASLHLREGARVPPLPHPLLRSPSIGGLRLSTLDDDVKRGVIRPVPRGWGHGVVCAHGGGGEKSGKPRRL</sequence>
<comment type="caution">
    <text evidence="1">The sequence shown here is derived from an EMBL/GenBank/DDBJ whole genome shotgun (WGS) entry which is preliminary data.</text>
</comment>
<evidence type="ECO:0000313" key="1">
    <source>
        <dbReference type="EMBL" id="KAG0719003.1"/>
    </source>
</evidence>
<name>A0A8J4Y0U0_CHIOP</name>
<dbReference type="Proteomes" id="UP000770661">
    <property type="component" value="Unassembled WGS sequence"/>
</dbReference>
<dbReference type="AlphaFoldDB" id="A0A8J4Y0U0"/>
<protein>
    <submittedName>
        <fullName evidence="1">Uncharacterized protein</fullName>
    </submittedName>
</protein>
<organism evidence="1 2">
    <name type="scientific">Chionoecetes opilio</name>
    <name type="common">Atlantic snow crab</name>
    <name type="synonym">Cancer opilio</name>
    <dbReference type="NCBI Taxonomy" id="41210"/>
    <lineage>
        <taxon>Eukaryota</taxon>
        <taxon>Metazoa</taxon>
        <taxon>Ecdysozoa</taxon>
        <taxon>Arthropoda</taxon>
        <taxon>Crustacea</taxon>
        <taxon>Multicrustacea</taxon>
        <taxon>Malacostraca</taxon>
        <taxon>Eumalacostraca</taxon>
        <taxon>Eucarida</taxon>
        <taxon>Decapoda</taxon>
        <taxon>Pleocyemata</taxon>
        <taxon>Brachyura</taxon>
        <taxon>Eubrachyura</taxon>
        <taxon>Majoidea</taxon>
        <taxon>Majidae</taxon>
        <taxon>Chionoecetes</taxon>
    </lineage>
</organism>